<proteinExistence type="predicted"/>
<organism evidence="2 3">
    <name type="scientific">Thermanaerothrix solaris</name>
    <dbReference type="NCBI Taxonomy" id="3058434"/>
    <lineage>
        <taxon>Bacteria</taxon>
        <taxon>Bacillati</taxon>
        <taxon>Chloroflexota</taxon>
        <taxon>Anaerolineae</taxon>
        <taxon>Anaerolineales</taxon>
        <taxon>Anaerolineaceae</taxon>
        <taxon>Thermanaerothrix</taxon>
    </lineage>
</organism>
<dbReference type="SUPFAM" id="SSF55826">
    <property type="entry name" value="YbaK/ProRS associated domain"/>
    <property type="match status" value="1"/>
</dbReference>
<evidence type="ECO:0000313" key="3">
    <source>
        <dbReference type="Proteomes" id="UP001254165"/>
    </source>
</evidence>
<accession>A0ABU3NL18</accession>
<evidence type="ECO:0000259" key="1">
    <source>
        <dbReference type="Pfam" id="PF04073"/>
    </source>
</evidence>
<dbReference type="EMBL" id="JAUHMF010000001">
    <property type="protein sequence ID" value="MDT8897536.1"/>
    <property type="molecule type" value="Genomic_DNA"/>
</dbReference>
<sequence length="163" mass="17999">MLTAAEEFLQTRQIPYRVFIHSQPPQDLAQAAAERGQQITQVIRTLLFRMAKNEFVVVLIPGGYHVHWPTLRHYLGHRRVTLASDEEVLRITGYAPGSVSPLGLPSHLRILVDPGVFAPEEVSLGSGLPGKALILRRDDLIAALGKFELVDLKAIEGGKGFDE</sequence>
<dbReference type="Gene3D" id="3.90.960.10">
    <property type="entry name" value="YbaK/aminoacyl-tRNA synthetase-associated domain"/>
    <property type="match status" value="1"/>
</dbReference>
<gene>
    <name evidence="2" type="ORF">QYE77_04590</name>
</gene>
<dbReference type="InterPro" id="IPR007214">
    <property type="entry name" value="YbaK/aa-tRNA-synth-assoc-dom"/>
</dbReference>
<reference evidence="2 3" key="1">
    <citation type="submission" date="2023-07" db="EMBL/GenBank/DDBJ databases">
        <title>Novel species of Thermanaerothrix with wide hydrolytic capabilities.</title>
        <authorList>
            <person name="Zayulina K.S."/>
            <person name="Podosokorskaya O.A."/>
            <person name="Elcheninov A.G."/>
        </authorList>
    </citation>
    <scope>NUCLEOTIDE SEQUENCE [LARGE SCALE GENOMIC DNA]</scope>
    <source>
        <strain evidence="2 3">4228-RoL</strain>
    </source>
</reference>
<dbReference type="PANTHER" id="PTHR30411:SF1">
    <property type="entry name" value="CYTOPLASMIC PROTEIN"/>
    <property type="match status" value="1"/>
</dbReference>
<comment type="caution">
    <text evidence="2">The sequence shown here is derived from an EMBL/GenBank/DDBJ whole genome shotgun (WGS) entry which is preliminary data.</text>
</comment>
<feature type="domain" description="YbaK/aminoacyl-tRNA synthetase-associated" evidence="1">
    <location>
        <begin position="27"/>
        <end position="141"/>
    </location>
</feature>
<dbReference type="CDD" id="cd04332">
    <property type="entry name" value="YbaK_like"/>
    <property type="match status" value="1"/>
</dbReference>
<evidence type="ECO:0000313" key="2">
    <source>
        <dbReference type="EMBL" id="MDT8897536.1"/>
    </source>
</evidence>
<dbReference type="RefSeq" id="WP_315624196.1">
    <property type="nucleotide sequence ID" value="NZ_JAUHMF010000001.1"/>
</dbReference>
<dbReference type="PANTHER" id="PTHR30411">
    <property type="entry name" value="CYTOPLASMIC PROTEIN"/>
    <property type="match status" value="1"/>
</dbReference>
<name>A0ABU3NL18_9CHLR</name>
<protein>
    <submittedName>
        <fullName evidence="2">YbaK/EbsC family protein</fullName>
    </submittedName>
</protein>
<dbReference type="Proteomes" id="UP001254165">
    <property type="component" value="Unassembled WGS sequence"/>
</dbReference>
<keyword evidence="3" id="KW-1185">Reference proteome</keyword>
<dbReference type="InterPro" id="IPR036754">
    <property type="entry name" value="YbaK/aa-tRNA-synt-asso_dom_sf"/>
</dbReference>
<dbReference type="Pfam" id="PF04073">
    <property type="entry name" value="tRNA_edit"/>
    <property type="match status" value="1"/>
</dbReference>